<keyword evidence="4" id="KW-1185">Reference proteome</keyword>
<dbReference type="SMART" id="SM00231">
    <property type="entry name" value="FA58C"/>
    <property type="match status" value="1"/>
</dbReference>
<dbReference type="Proteomes" id="UP000887567">
    <property type="component" value="Unplaced"/>
</dbReference>
<dbReference type="PROSITE" id="PS01285">
    <property type="entry name" value="FA58C_1"/>
    <property type="match status" value="1"/>
</dbReference>
<dbReference type="Pfam" id="PF00024">
    <property type="entry name" value="PAN_1"/>
    <property type="match status" value="1"/>
</dbReference>
<dbReference type="InterPro" id="IPR008979">
    <property type="entry name" value="Galactose-bd-like_sf"/>
</dbReference>
<dbReference type="PROSITE" id="PS50948">
    <property type="entry name" value="PAN"/>
    <property type="match status" value="1"/>
</dbReference>
<evidence type="ECO:0000259" key="1">
    <source>
        <dbReference type="PROSITE" id="PS50022"/>
    </source>
</evidence>
<evidence type="ECO:0000259" key="2">
    <source>
        <dbReference type="PROSITE" id="PS50948"/>
    </source>
</evidence>
<reference evidence="3" key="1">
    <citation type="submission" date="2022-11" db="UniProtKB">
        <authorList>
            <consortium name="EnsemblMetazoa"/>
        </authorList>
    </citation>
    <scope>IDENTIFICATION</scope>
</reference>
<evidence type="ECO:0000313" key="4">
    <source>
        <dbReference type="Proteomes" id="UP000887567"/>
    </source>
</evidence>
<dbReference type="SUPFAM" id="SSF57414">
    <property type="entry name" value="Hairpin loop containing domain-like"/>
    <property type="match status" value="1"/>
</dbReference>
<dbReference type="InterPro" id="IPR000421">
    <property type="entry name" value="FA58C"/>
</dbReference>
<dbReference type="KEGG" id="epa:114575339"/>
<feature type="domain" description="F5/8 type C" evidence="1">
    <location>
        <begin position="83"/>
        <end position="225"/>
    </location>
</feature>
<dbReference type="RefSeq" id="XP_028515822.1">
    <property type="nucleotide sequence ID" value="XM_028660021.1"/>
</dbReference>
<feature type="domain" description="Apple" evidence="2">
    <location>
        <begin position="1"/>
        <end position="72"/>
    </location>
</feature>
<dbReference type="PANTHER" id="PTHR24543:SF325">
    <property type="entry name" value="F5_8 TYPE C DOMAIN-CONTAINING PROTEIN"/>
    <property type="match status" value="1"/>
</dbReference>
<dbReference type="OrthoDB" id="6262482at2759"/>
<dbReference type="PANTHER" id="PTHR24543">
    <property type="entry name" value="MULTICOPPER OXIDASE-RELATED"/>
    <property type="match status" value="1"/>
</dbReference>
<accession>A0A913YMV5</accession>
<dbReference type="GeneID" id="114575339"/>
<dbReference type="SUPFAM" id="SSF49785">
    <property type="entry name" value="Galactose-binding domain-like"/>
    <property type="match status" value="1"/>
</dbReference>
<proteinExistence type="predicted"/>
<dbReference type="FunFam" id="2.60.120.260:FF:000016">
    <property type="entry name" value="Contactin-associated protein-like 4 isoform 1"/>
    <property type="match status" value="1"/>
</dbReference>
<evidence type="ECO:0000313" key="3">
    <source>
        <dbReference type="EnsemblMetazoa" id="XP_028515822.1"/>
    </source>
</evidence>
<dbReference type="Gene3D" id="2.60.120.260">
    <property type="entry name" value="Galactose-binding domain-like"/>
    <property type="match status" value="1"/>
</dbReference>
<protein>
    <submittedName>
        <fullName evidence="3">Uncharacterized protein</fullName>
    </submittedName>
</protein>
<dbReference type="EnsemblMetazoa" id="XM_028660021.1">
    <property type="protein sequence ID" value="XP_028515822.1"/>
    <property type="gene ID" value="LOC114575339"/>
</dbReference>
<dbReference type="InterPro" id="IPR003609">
    <property type="entry name" value="Pan_app"/>
</dbReference>
<dbReference type="AlphaFoldDB" id="A0A913YMV5"/>
<organism evidence="3 4">
    <name type="scientific">Exaiptasia diaphana</name>
    <name type="common">Tropical sea anemone</name>
    <name type="synonym">Aiptasia pulchella</name>
    <dbReference type="NCBI Taxonomy" id="2652724"/>
    <lineage>
        <taxon>Eukaryota</taxon>
        <taxon>Metazoa</taxon>
        <taxon>Cnidaria</taxon>
        <taxon>Anthozoa</taxon>
        <taxon>Hexacorallia</taxon>
        <taxon>Actiniaria</taxon>
        <taxon>Aiptasiidae</taxon>
        <taxon>Exaiptasia</taxon>
    </lineage>
</organism>
<dbReference type="Pfam" id="PF00754">
    <property type="entry name" value="F5_F8_type_C"/>
    <property type="match status" value="1"/>
</dbReference>
<dbReference type="PROSITE" id="PS50022">
    <property type="entry name" value="FA58C_3"/>
    <property type="match status" value="1"/>
</dbReference>
<dbReference type="CDD" id="cd00057">
    <property type="entry name" value="FA58C"/>
    <property type="match status" value="1"/>
</dbReference>
<name>A0A913YMV5_EXADI</name>
<sequence>MKQGFRLHGHVLEAFWAQTVALCRIKCYLEKRCSTYNYESATQRCELNKAVISSQWKDLRRNQGFVYVDMKKTTTTPVDQVLCKQSVAVGIQNNSIISKYYFTIDKDSYYGDQARLNGPGGWYSNNRNKYHWLKINLGKIAMITRIATQGHHKYHQWVTSYSLATSTNGSTPYTSYNNGQVFPANKDANTIVYNDLKPAIKARYVKVYPKTWRKAVGLRMEIYECKEYEGKGRLVIMTITHFITRLIGETKS</sequence>